<evidence type="ECO:0000256" key="2">
    <source>
        <dbReference type="SAM" id="Phobius"/>
    </source>
</evidence>
<evidence type="ECO:0008006" key="4">
    <source>
        <dbReference type="Google" id="ProtNLM"/>
    </source>
</evidence>
<reference evidence="3" key="1">
    <citation type="submission" date="2015-11" db="EMBL/GenBank/DDBJ databases">
        <title>De novo transcriptome assembly of four potential Pierce s Disease insect vectors from Arizona vineyards.</title>
        <authorList>
            <person name="Tassone E.E."/>
        </authorList>
    </citation>
    <scope>NUCLEOTIDE SEQUENCE</scope>
</reference>
<feature type="region of interest" description="Disordered" evidence="1">
    <location>
        <begin position="1"/>
        <end position="106"/>
    </location>
</feature>
<gene>
    <name evidence="3" type="ORF">g.1857</name>
</gene>
<protein>
    <recommendedName>
        <fullName evidence="4">Man1/Src1 C-terminal domain-containing protein</fullName>
    </recommendedName>
</protein>
<feature type="compositionally biased region" description="Polar residues" evidence="1">
    <location>
        <begin position="7"/>
        <end position="24"/>
    </location>
</feature>
<accession>A0A1B6K4J9</accession>
<evidence type="ECO:0000256" key="1">
    <source>
        <dbReference type="SAM" id="MobiDB-lite"/>
    </source>
</evidence>
<keyword evidence="2" id="KW-0812">Transmembrane</keyword>
<proteinExistence type="predicted"/>
<dbReference type="AlphaFoldDB" id="A0A1B6K4J9"/>
<feature type="non-terminal residue" evidence="3">
    <location>
        <position position="320"/>
    </location>
</feature>
<sequence length="320" mass="35495">DDLMSSLGRSTASPSDASQLNDESFISYKRPGDQSHASADGSHVPGERAQRPNESVSSAAGQSTPRKTRSGGASLGSDDDPDSTPTDGDRLATPDSSSVQQSRMMPCSDHASVVFSGRDGVKKYAPRAESPGHARHFFRKRYVFLAALVSFLVYLKVFCPYCTPETSVCIPVPRHAYLADGRLQCEPGYRLVRGIIDHCVIDDTEKLRSIEKAKSIIKMLEHYKGEQEYGVVLNKKIKLEDITSDPEIQRLLRESGRLDFANGYVTAKQGRKSLKVVVRYYLRRIVWTGAPLLLFLLVARLYLGHRRREARLAEQAHGVA</sequence>
<feature type="compositionally biased region" description="Polar residues" evidence="1">
    <location>
        <begin position="94"/>
        <end position="103"/>
    </location>
</feature>
<feature type="transmembrane region" description="Helical" evidence="2">
    <location>
        <begin position="285"/>
        <end position="303"/>
    </location>
</feature>
<organism evidence="3">
    <name type="scientific">Homalodisca liturata</name>
    <dbReference type="NCBI Taxonomy" id="320908"/>
    <lineage>
        <taxon>Eukaryota</taxon>
        <taxon>Metazoa</taxon>
        <taxon>Ecdysozoa</taxon>
        <taxon>Arthropoda</taxon>
        <taxon>Hexapoda</taxon>
        <taxon>Insecta</taxon>
        <taxon>Pterygota</taxon>
        <taxon>Neoptera</taxon>
        <taxon>Paraneoptera</taxon>
        <taxon>Hemiptera</taxon>
        <taxon>Auchenorrhyncha</taxon>
        <taxon>Membracoidea</taxon>
        <taxon>Cicadellidae</taxon>
        <taxon>Cicadellinae</taxon>
        <taxon>Proconiini</taxon>
        <taxon>Homalodisca</taxon>
    </lineage>
</organism>
<feature type="compositionally biased region" description="Polar residues" evidence="1">
    <location>
        <begin position="52"/>
        <end position="65"/>
    </location>
</feature>
<name>A0A1B6K4J9_9HEMI</name>
<evidence type="ECO:0000313" key="3">
    <source>
        <dbReference type="EMBL" id="JAT06383.1"/>
    </source>
</evidence>
<feature type="non-terminal residue" evidence="3">
    <location>
        <position position="1"/>
    </location>
</feature>
<keyword evidence="2" id="KW-0472">Membrane</keyword>
<keyword evidence="2" id="KW-1133">Transmembrane helix</keyword>
<dbReference type="EMBL" id="GECU01001324">
    <property type="protein sequence ID" value="JAT06383.1"/>
    <property type="molecule type" value="Transcribed_RNA"/>
</dbReference>